<protein>
    <recommendedName>
        <fullName evidence="2">Spore germination protein N-terminal domain-containing protein</fullName>
    </recommendedName>
</protein>
<reference evidence="3" key="1">
    <citation type="journal article" date="2021" name="PeerJ">
        <title>Extensive microbial diversity within the chicken gut microbiome revealed by metagenomics and culture.</title>
        <authorList>
            <person name="Gilroy R."/>
            <person name="Ravi A."/>
            <person name="Getino M."/>
            <person name="Pursley I."/>
            <person name="Horton D.L."/>
            <person name="Alikhan N.F."/>
            <person name="Baker D."/>
            <person name="Gharbi K."/>
            <person name="Hall N."/>
            <person name="Watson M."/>
            <person name="Adriaenssens E.M."/>
            <person name="Foster-Nyarko E."/>
            <person name="Jarju S."/>
            <person name="Secka A."/>
            <person name="Antonio M."/>
            <person name="Oren A."/>
            <person name="Chaudhuri R.R."/>
            <person name="La Ragione R."/>
            <person name="Hildebrand F."/>
            <person name="Pallen M.J."/>
        </authorList>
    </citation>
    <scope>NUCLEOTIDE SEQUENCE</scope>
    <source>
        <strain evidence="3">ChiGjej4B4-18154</strain>
    </source>
</reference>
<evidence type="ECO:0000313" key="4">
    <source>
        <dbReference type="Proteomes" id="UP000824035"/>
    </source>
</evidence>
<dbReference type="AlphaFoldDB" id="A0A9D2E5D0"/>
<dbReference type="EMBL" id="DXBV01000084">
    <property type="protein sequence ID" value="HIZ31279.1"/>
    <property type="molecule type" value="Genomic_DNA"/>
</dbReference>
<name>A0A9D2E5D0_9FIRM</name>
<keyword evidence="1" id="KW-0732">Signal</keyword>
<dbReference type="RefSeq" id="WP_394966273.1">
    <property type="nucleotide sequence ID" value="NZ_CALXHM010000001.1"/>
</dbReference>
<accession>A0A9D2E5D0</accession>
<evidence type="ECO:0000259" key="2">
    <source>
        <dbReference type="Pfam" id="PF25198"/>
    </source>
</evidence>
<sequence>MKRRLVLGLLLGAALLTGCSGSGLSDRVPVKAIYVEKETRFEARLLVLDAAPNADTGQVSEQARCLSGSGDTVYEAMLNAEQSESRRLFYGQSELLFIGPGLMEEGVFDACRYLASNTSGRPNMAVYGLDTDPAGFEQLQEKGTDFLCSVQQLEKRGIFKTYLYQFGADSDCGLIPGLSVKEGSASFEKLTLYKDGTPDAVWKGAKAQLARLLAGQADALELTLEPLSVSFQLRSPKLRFQPSYSEQGMELAVNFSGAIHRLVSPQGAALPGKDKGLEQAIDKEVRVLLEELVADTLGRGNDVFLLSSRLANLDEGLCRAMGSDGRLARPGTVKFHCLLRMV</sequence>
<feature type="signal peptide" evidence="1">
    <location>
        <begin position="1"/>
        <end position="25"/>
    </location>
</feature>
<feature type="domain" description="Spore germination protein N-terminal" evidence="2">
    <location>
        <begin position="26"/>
        <end position="145"/>
    </location>
</feature>
<evidence type="ECO:0000313" key="3">
    <source>
        <dbReference type="EMBL" id="HIZ31279.1"/>
    </source>
</evidence>
<proteinExistence type="predicted"/>
<dbReference type="InterPro" id="IPR057336">
    <property type="entry name" value="GerAC_N"/>
</dbReference>
<organism evidence="3 4">
    <name type="scientific">Candidatus Allofournierella merdipullorum</name>
    <dbReference type="NCBI Taxonomy" id="2838595"/>
    <lineage>
        <taxon>Bacteria</taxon>
        <taxon>Bacillati</taxon>
        <taxon>Bacillota</taxon>
        <taxon>Clostridia</taxon>
        <taxon>Eubacteriales</taxon>
        <taxon>Oscillospiraceae</taxon>
        <taxon>Allofournierella</taxon>
    </lineage>
</organism>
<dbReference type="Proteomes" id="UP000824035">
    <property type="component" value="Unassembled WGS sequence"/>
</dbReference>
<dbReference type="PROSITE" id="PS51257">
    <property type="entry name" value="PROKAR_LIPOPROTEIN"/>
    <property type="match status" value="1"/>
</dbReference>
<evidence type="ECO:0000256" key="1">
    <source>
        <dbReference type="SAM" id="SignalP"/>
    </source>
</evidence>
<dbReference type="Pfam" id="PF25198">
    <property type="entry name" value="Spore_GerAC_N"/>
    <property type="match status" value="1"/>
</dbReference>
<reference evidence="3" key="2">
    <citation type="submission" date="2021-04" db="EMBL/GenBank/DDBJ databases">
        <authorList>
            <person name="Gilroy R."/>
        </authorList>
    </citation>
    <scope>NUCLEOTIDE SEQUENCE</scope>
    <source>
        <strain evidence="3">ChiGjej4B4-18154</strain>
    </source>
</reference>
<feature type="chain" id="PRO_5038514698" description="Spore germination protein N-terminal domain-containing protein" evidence="1">
    <location>
        <begin position="26"/>
        <end position="342"/>
    </location>
</feature>
<comment type="caution">
    <text evidence="3">The sequence shown here is derived from an EMBL/GenBank/DDBJ whole genome shotgun (WGS) entry which is preliminary data.</text>
</comment>
<gene>
    <name evidence="3" type="ORF">H9813_08645</name>
</gene>